<keyword evidence="3" id="KW-1185">Reference proteome</keyword>
<dbReference type="Proteomes" id="UP000694415">
    <property type="component" value="Unplaced"/>
</dbReference>
<dbReference type="AlphaFoldDB" id="A0A8C6H952"/>
<protein>
    <submittedName>
        <fullName evidence="2">Uncharacterized protein</fullName>
    </submittedName>
</protein>
<reference evidence="2" key="2">
    <citation type="submission" date="2025-09" db="UniProtKB">
        <authorList>
            <consortium name="Ensembl"/>
        </authorList>
    </citation>
    <scope>IDENTIFICATION</scope>
</reference>
<evidence type="ECO:0000313" key="3">
    <source>
        <dbReference type="Proteomes" id="UP000694415"/>
    </source>
</evidence>
<sequence>MLGLLLPYLPARTALIILDLTGHQLTLVSATAGAARRGMGAGAWTLSHLCTPVSGIPHPIGSQVLCHREPGTLGRMQCGGRPRLATVSDGEGDPEVSLSPSLSPS</sequence>
<evidence type="ECO:0000256" key="1">
    <source>
        <dbReference type="SAM" id="MobiDB-lite"/>
    </source>
</evidence>
<reference evidence="2" key="1">
    <citation type="submission" date="2025-08" db="UniProtKB">
        <authorList>
            <consortium name="Ensembl"/>
        </authorList>
    </citation>
    <scope>IDENTIFICATION</scope>
</reference>
<accession>A0A8C6H952</accession>
<organism evidence="2 3">
    <name type="scientific">Mus spicilegus</name>
    <name type="common">Mound-building mouse</name>
    <dbReference type="NCBI Taxonomy" id="10103"/>
    <lineage>
        <taxon>Eukaryota</taxon>
        <taxon>Metazoa</taxon>
        <taxon>Chordata</taxon>
        <taxon>Craniata</taxon>
        <taxon>Vertebrata</taxon>
        <taxon>Euteleostomi</taxon>
        <taxon>Mammalia</taxon>
        <taxon>Eutheria</taxon>
        <taxon>Euarchontoglires</taxon>
        <taxon>Glires</taxon>
        <taxon>Rodentia</taxon>
        <taxon>Myomorpha</taxon>
        <taxon>Muroidea</taxon>
        <taxon>Muridae</taxon>
        <taxon>Murinae</taxon>
        <taxon>Mus</taxon>
        <taxon>Mus</taxon>
    </lineage>
</organism>
<evidence type="ECO:0000313" key="2">
    <source>
        <dbReference type="Ensembl" id="ENSMSIP00000016949.1"/>
    </source>
</evidence>
<name>A0A8C6H952_MUSSI</name>
<dbReference type="Ensembl" id="ENSMSIT00000021444.1">
    <property type="protein sequence ID" value="ENSMSIP00000016949.1"/>
    <property type="gene ID" value="ENSMSIG00000014502.1"/>
</dbReference>
<proteinExistence type="predicted"/>
<feature type="region of interest" description="Disordered" evidence="1">
    <location>
        <begin position="77"/>
        <end position="105"/>
    </location>
</feature>
<dbReference type="GeneTree" id="ENSGT01150000290626"/>